<dbReference type="AlphaFoldDB" id="A0A369K042"/>
<dbReference type="EMBL" id="LUEZ02000041">
    <property type="protein sequence ID" value="RDB25084.1"/>
    <property type="molecule type" value="Genomic_DNA"/>
</dbReference>
<keyword evidence="2" id="KW-1133">Transmembrane helix</keyword>
<evidence type="ECO:0000256" key="2">
    <source>
        <dbReference type="SAM" id="Phobius"/>
    </source>
</evidence>
<keyword evidence="4" id="KW-1185">Reference proteome</keyword>
<comment type="caution">
    <text evidence="3">The sequence shown here is derived from an EMBL/GenBank/DDBJ whole genome shotgun (WGS) entry which is preliminary data.</text>
</comment>
<gene>
    <name evidence="3" type="ORF">Hypma_007672</name>
</gene>
<name>A0A369K042_HYPMA</name>
<evidence type="ECO:0000256" key="1">
    <source>
        <dbReference type="SAM" id="MobiDB-lite"/>
    </source>
</evidence>
<accession>A0A369K042</accession>
<reference evidence="3" key="1">
    <citation type="submission" date="2018-04" db="EMBL/GenBank/DDBJ databases">
        <title>Whole genome sequencing of Hypsizygus marmoreus.</title>
        <authorList>
            <person name="Choi I.-G."/>
            <person name="Min B."/>
            <person name="Kim J.-G."/>
            <person name="Kim S."/>
            <person name="Oh Y.-L."/>
            <person name="Kong W.-S."/>
            <person name="Park H."/>
            <person name="Jeong J."/>
            <person name="Song E.-S."/>
        </authorList>
    </citation>
    <scope>NUCLEOTIDE SEQUENCE [LARGE SCALE GENOMIC DNA]</scope>
    <source>
        <strain evidence="3">51987-8</strain>
    </source>
</reference>
<feature type="region of interest" description="Disordered" evidence="1">
    <location>
        <begin position="130"/>
        <end position="161"/>
    </location>
</feature>
<protein>
    <submittedName>
        <fullName evidence="3">Uncharacterized protein</fullName>
    </submittedName>
</protein>
<keyword evidence="2" id="KW-0472">Membrane</keyword>
<evidence type="ECO:0000313" key="3">
    <source>
        <dbReference type="EMBL" id="RDB25084.1"/>
    </source>
</evidence>
<dbReference type="OrthoDB" id="3184377at2759"/>
<dbReference type="Proteomes" id="UP000076154">
    <property type="component" value="Unassembled WGS sequence"/>
</dbReference>
<feature type="transmembrane region" description="Helical" evidence="2">
    <location>
        <begin position="34"/>
        <end position="56"/>
    </location>
</feature>
<sequence>MPALDSSSWLTPTSYPIFAATSSTTPSPKPKTPLIAGSVCGGVMGIAWIIGFSIYFRKRYKRRQLNKRIAAGKAPPREKVPKVPTEKVIIPPDPAILLGHRLPGEVMHIEKGMDVQHIANGSKAYLQHQDEMHPSRPPDAQINGAPLSTRISDEMVVPPAP</sequence>
<dbReference type="CDD" id="cd12087">
    <property type="entry name" value="TM_EGFR-like"/>
    <property type="match status" value="1"/>
</dbReference>
<organism evidence="3 4">
    <name type="scientific">Hypsizygus marmoreus</name>
    <name type="common">White beech mushroom</name>
    <name type="synonym">Agaricus marmoreus</name>
    <dbReference type="NCBI Taxonomy" id="39966"/>
    <lineage>
        <taxon>Eukaryota</taxon>
        <taxon>Fungi</taxon>
        <taxon>Dikarya</taxon>
        <taxon>Basidiomycota</taxon>
        <taxon>Agaricomycotina</taxon>
        <taxon>Agaricomycetes</taxon>
        <taxon>Agaricomycetidae</taxon>
        <taxon>Agaricales</taxon>
        <taxon>Tricholomatineae</taxon>
        <taxon>Lyophyllaceae</taxon>
        <taxon>Hypsizygus</taxon>
    </lineage>
</organism>
<proteinExistence type="predicted"/>
<keyword evidence="2" id="KW-0812">Transmembrane</keyword>
<dbReference type="InParanoid" id="A0A369K042"/>
<evidence type="ECO:0000313" key="4">
    <source>
        <dbReference type="Proteomes" id="UP000076154"/>
    </source>
</evidence>